<name>A0A4Y7PJ22_9AGAM</name>
<dbReference type="AlphaFoldDB" id="A0A4Y7PJ22"/>
<evidence type="ECO:0000313" key="1">
    <source>
        <dbReference type="EMBL" id="TDL15464.1"/>
    </source>
</evidence>
<keyword evidence="2" id="KW-1185">Reference proteome</keyword>
<sequence>MILTGTQIMSPSSATVLIYDAILTLPDYVLHLLALILLNEIYTMGYGGAMFKLFVTVQWESFSVDIKLWLRCDAILQDMLSATKLPCPCGHSPSGNGIGELQLFYALARPCAKSPLCNTTYIGNGRVLLLSDGQFEKVPSGMIYYAVLFGVVVSPL</sequence>
<proteinExistence type="predicted"/>
<dbReference type="EMBL" id="ML170274">
    <property type="protein sequence ID" value="TDL15464.1"/>
    <property type="molecule type" value="Genomic_DNA"/>
</dbReference>
<evidence type="ECO:0000313" key="2">
    <source>
        <dbReference type="Proteomes" id="UP000294933"/>
    </source>
</evidence>
<accession>A0A4Y7PJ22</accession>
<reference evidence="1 2" key="1">
    <citation type="submission" date="2018-06" db="EMBL/GenBank/DDBJ databases">
        <title>A transcriptomic atlas of mushroom development highlights an independent origin of complex multicellularity.</title>
        <authorList>
            <consortium name="DOE Joint Genome Institute"/>
            <person name="Krizsan K."/>
            <person name="Almasi E."/>
            <person name="Merenyi Z."/>
            <person name="Sahu N."/>
            <person name="Viragh M."/>
            <person name="Koszo T."/>
            <person name="Mondo S."/>
            <person name="Kiss B."/>
            <person name="Balint B."/>
            <person name="Kues U."/>
            <person name="Barry K."/>
            <person name="Hegedus J.C."/>
            <person name="Henrissat B."/>
            <person name="Johnson J."/>
            <person name="Lipzen A."/>
            <person name="Ohm R."/>
            <person name="Nagy I."/>
            <person name="Pangilinan J."/>
            <person name="Yan J."/>
            <person name="Xiong Y."/>
            <person name="Grigoriev I.V."/>
            <person name="Hibbett D.S."/>
            <person name="Nagy L.G."/>
        </authorList>
    </citation>
    <scope>NUCLEOTIDE SEQUENCE [LARGE SCALE GENOMIC DNA]</scope>
    <source>
        <strain evidence="1 2">SZMC22713</strain>
    </source>
</reference>
<dbReference type="Proteomes" id="UP000294933">
    <property type="component" value="Unassembled WGS sequence"/>
</dbReference>
<gene>
    <name evidence="1" type="ORF">BD410DRAFT_808888</name>
</gene>
<protein>
    <submittedName>
        <fullName evidence="1">Uncharacterized protein</fullName>
    </submittedName>
</protein>
<organism evidence="1 2">
    <name type="scientific">Rickenella mellea</name>
    <dbReference type="NCBI Taxonomy" id="50990"/>
    <lineage>
        <taxon>Eukaryota</taxon>
        <taxon>Fungi</taxon>
        <taxon>Dikarya</taxon>
        <taxon>Basidiomycota</taxon>
        <taxon>Agaricomycotina</taxon>
        <taxon>Agaricomycetes</taxon>
        <taxon>Hymenochaetales</taxon>
        <taxon>Rickenellaceae</taxon>
        <taxon>Rickenella</taxon>
    </lineage>
</organism>
<dbReference type="VEuPathDB" id="FungiDB:BD410DRAFT_808888"/>